<protein>
    <submittedName>
        <fullName evidence="2">Uncharacterized protein</fullName>
    </submittedName>
</protein>
<proteinExistence type="predicted"/>
<comment type="caution">
    <text evidence="2">The sequence shown here is derived from an EMBL/GenBank/DDBJ whole genome shotgun (WGS) entry which is preliminary data.</text>
</comment>
<keyword evidence="1" id="KW-0812">Transmembrane</keyword>
<keyword evidence="1" id="KW-0472">Membrane</keyword>
<evidence type="ECO:0000256" key="1">
    <source>
        <dbReference type="SAM" id="Phobius"/>
    </source>
</evidence>
<feature type="non-terminal residue" evidence="2">
    <location>
        <position position="100"/>
    </location>
</feature>
<keyword evidence="1" id="KW-1133">Transmembrane helix</keyword>
<organism evidence="2">
    <name type="scientific">marine sediment metagenome</name>
    <dbReference type="NCBI Taxonomy" id="412755"/>
    <lineage>
        <taxon>unclassified sequences</taxon>
        <taxon>metagenomes</taxon>
        <taxon>ecological metagenomes</taxon>
    </lineage>
</organism>
<reference evidence="2" key="1">
    <citation type="journal article" date="2015" name="Nature">
        <title>Complex archaea that bridge the gap between prokaryotes and eukaryotes.</title>
        <authorList>
            <person name="Spang A."/>
            <person name="Saw J.H."/>
            <person name="Jorgensen S.L."/>
            <person name="Zaremba-Niedzwiedzka K."/>
            <person name="Martijn J."/>
            <person name="Lind A.E."/>
            <person name="van Eijk R."/>
            <person name="Schleper C."/>
            <person name="Guy L."/>
            <person name="Ettema T.J."/>
        </authorList>
    </citation>
    <scope>NUCLEOTIDE SEQUENCE</scope>
</reference>
<gene>
    <name evidence="2" type="ORF">LCGC14_1986230</name>
</gene>
<evidence type="ECO:0000313" key="2">
    <source>
        <dbReference type="EMBL" id="KKL82289.1"/>
    </source>
</evidence>
<name>A0A0F9F7E3_9ZZZZ</name>
<dbReference type="AlphaFoldDB" id="A0A0F9F7E3"/>
<accession>A0A0F9F7E3</accession>
<dbReference type="EMBL" id="LAZR01022313">
    <property type="protein sequence ID" value="KKL82289.1"/>
    <property type="molecule type" value="Genomic_DNA"/>
</dbReference>
<feature type="transmembrane region" description="Helical" evidence="1">
    <location>
        <begin position="12"/>
        <end position="31"/>
    </location>
</feature>
<sequence length="100" mass="11036">MNGNGINRWRRTWAVLMGLMVCAGLIVPLALGGGKQERGRLTEDLILLWLREHPEAAERILRKLERDGDDPKSSKLLSVGKLPNTLEVHHATGVAAYAGR</sequence>